<protein>
    <recommendedName>
        <fullName evidence="8">Mannosyltransferase</fullName>
        <ecNumber evidence="8">2.4.1.-</ecNumber>
    </recommendedName>
</protein>
<dbReference type="FunCoup" id="D3BM61">
    <property type="interactions" value="644"/>
</dbReference>
<dbReference type="GO" id="GO:0006506">
    <property type="term" value="P:GPI anchor biosynthetic process"/>
    <property type="evidence" value="ECO:0007669"/>
    <property type="project" value="TreeGrafter"/>
</dbReference>
<evidence type="ECO:0000313" key="12">
    <source>
        <dbReference type="Proteomes" id="UP000001396"/>
    </source>
</evidence>
<name>D3BM61_HETP5</name>
<feature type="transmembrane region" description="Helical" evidence="8">
    <location>
        <begin position="29"/>
        <end position="51"/>
    </location>
</feature>
<dbReference type="InParanoid" id="D3BM61"/>
<evidence type="ECO:0000256" key="9">
    <source>
        <dbReference type="SAM" id="Coils"/>
    </source>
</evidence>
<dbReference type="GeneID" id="31367737"/>
<evidence type="ECO:0000256" key="4">
    <source>
        <dbReference type="ARBA" id="ARBA00022692"/>
    </source>
</evidence>
<dbReference type="InterPro" id="IPR005599">
    <property type="entry name" value="GPI_mannosylTrfase"/>
</dbReference>
<dbReference type="RefSeq" id="XP_020429790.1">
    <property type="nucleotide sequence ID" value="XM_020583009.1"/>
</dbReference>
<dbReference type="PANTHER" id="PTHR22760:SF4">
    <property type="entry name" value="GPI MANNOSYLTRANSFERASE 3"/>
    <property type="match status" value="1"/>
</dbReference>
<comment type="subcellular location">
    <subcellularLocation>
        <location evidence="1 8">Endoplasmic reticulum membrane</location>
        <topology evidence="1 8">Multi-pass membrane protein</topology>
    </subcellularLocation>
</comment>
<evidence type="ECO:0000256" key="1">
    <source>
        <dbReference type="ARBA" id="ARBA00004477"/>
    </source>
</evidence>
<reference evidence="11 12" key="1">
    <citation type="journal article" date="2011" name="Genome Res.">
        <title>Phylogeny-wide analysis of social amoeba genomes highlights ancient origins for complex intercellular communication.</title>
        <authorList>
            <person name="Heidel A.J."/>
            <person name="Lawal H.M."/>
            <person name="Felder M."/>
            <person name="Schilde C."/>
            <person name="Helps N.R."/>
            <person name="Tunggal B."/>
            <person name="Rivero F."/>
            <person name="John U."/>
            <person name="Schleicher M."/>
            <person name="Eichinger L."/>
            <person name="Platzer M."/>
            <person name="Noegel A.A."/>
            <person name="Schaap P."/>
            <person name="Gloeckner G."/>
        </authorList>
    </citation>
    <scope>NUCLEOTIDE SEQUENCE [LARGE SCALE GENOMIC DNA]</scope>
    <source>
        <strain evidence="12">ATCC 26659 / Pp 5 / PN500</strain>
    </source>
</reference>
<evidence type="ECO:0000256" key="6">
    <source>
        <dbReference type="ARBA" id="ARBA00022989"/>
    </source>
</evidence>
<keyword evidence="4 8" id="KW-0812">Transmembrane</keyword>
<keyword evidence="7 8" id="KW-0472">Membrane</keyword>
<keyword evidence="6 8" id="KW-1133">Transmembrane helix</keyword>
<feature type="transmembrane region" description="Helical" evidence="8">
    <location>
        <begin position="197"/>
        <end position="226"/>
    </location>
</feature>
<comment type="caution">
    <text evidence="11">The sequence shown here is derived from an EMBL/GenBank/DDBJ whole genome shotgun (WGS) entry which is preliminary data.</text>
</comment>
<evidence type="ECO:0000313" key="11">
    <source>
        <dbReference type="EMBL" id="EFA77662.1"/>
    </source>
</evidence>
<feature type="transmembrane region" description="Helical" evidence="8">
    <location>
        <begin position="382"/>
        <end position="401"/>
    </location>
</feature>
<comment type="similarity">
    <text evidence="8">Belongs to the glycosyltransferase 22 family.</text>
</comment>
<keyword evidence="3" id="KW-0808">Transferase</keyword>
<feature type="coiled-coil region" evidence="9">
    <location>
        <begin position="702"/>
        <end position="733"/>
    </location>
</feature>
<feature type="compositionally biased region" description="Low complexity" evidence="10">
    <location>
        <begin position="676"/>
        <end position="697"/>
    </location>
</feature>
<feature type="transmembrane region" description="Helical" evidence="8">
    <location>
        <begin position="326"/>
        <end position="345"/>
    </location>
</feature>
<dbReference type="Proteomes" id="UP000001396">
    <property type="component" value="Unassembled WGS sequence"/>
</dbReference>
<dbReference type="GO" id="GO:0000026">
    <property type="term" value="F:alpha-1,2-mannosyltransferase activity"/>
    <property type="evidence" value="ECO:0007669"/>
    <property type="project" value="TreeGrafter"/>
</dbReference>
<dbReference type="AlphaFoldDB" id="D3BM61"/>
<feature type="transmembrane region" description="Helical" evidence="8">
    <location>
        <begin position="351"/>
        <end position="370"/>
    </location>
</feature>
<keyword evidence="2 8" id="KW-0328">Glycosyltransferase</keyword>
<dbReference type="GO" id="GO:0005789">
    <property type="term" value="C:endoplasmic reticulum membrane"/>
    <property type="evidence" value="ECO:0007669"/>
    <property type="project" value="UniProtKB-SubCell"/>
</dbReference>
<evidence type="ECO:0000256" key="8">
    <source>
        <dbReference type="RuleBase" id="RU363075"/>
    </source>
</evidence>
<accession>D3BM61</accession>
<feature type="coiled-coil region" evidence="9">
    <location>
        <begin position="563"/>
        <end position="601"/>
    </location>
</feature>
<feature type="region of interest" description="Disordered" evidence="10">
    <location>
        <begin position="676"/>
        <end position="700"/>
    </location>
</feature>
<proteinExistence type="inferred from homology"/>
<keyword evidence="9" id="KW-0175">Coiled coil</keyword>
<gene>
    <name evidence="11" type="primary">pigB</name>
    <name evidence="11" type="ORF">PPL_12270</name>
</gene>
<evidence type="ECO:0000256" key="3">
    <source>
        <dbReference type="ARBA" id="ARBA00022679"/>
    </source>
</evidence>
<feature type="transmembrane region" description="Helical" evidence="8">
    <location>
        <begin position="238"/>
        <end position="262"/>
    </location>
</feature>
<feature type="transmembrane region" description="Helical" evidence="8">
    <location>
        <begin position="106"/>
        <end position="128"/>
    </location>
</feature>
<evidence type="ECO:0000256" key="2">
    <source>
        <dbReference type="ARBA" id="ARBA00022676"/>
    </source>
</evidence>
<keyword evidence="12" id="KW-1185">Reference proteome</keyword>
<dbReference type="Pfam" id="PF03901">
    <property type="entry name" value="Glyco_transf_22"/>
    <property type="match status" value="1"/>
</dbReference>
<feature type="transmembrane region" description="Helical" evidence="8">
    <location>
        <begin position="290"/>
        <end position="314"/>
    </location>
</feature>
<organism evidence="11 12">
    <name type="scientific">Heterostelium pallidum (strain ATCC 26659 / Pp 5 / PN500)</name>
    <name type="common">Cellular slime mold</name>
    <name type="synonym">Polysphondylium pallidum</name>
    <dbReference type="NCBI Taxonomy" id="670386"/>
    <lineage>
        <taxon>Eukaryota</taxon>
        <taxon>Amoebozoa</taxon>
        <taxon>Evosea</taxon>
        <taxon>Eumycetozoa</taxon>
        <taxon>Dictyostelia</taxon>
        <taxon>Acytosteliales</taxon>
        <taxon>Acytosteliaceae</taxon>
        <taxon>Heterostelium</taxon>
    </lineage>
</organism>
<evidence type="ECO:0000256" key="5">
    <source>
        <dbReference type="ARBA" id="ARBA00022824"/>
    </source>
</evidence>
<sequence>MTKKQQTHHHQQQQQQQSNGIFDIIDRNIWVFVFLMIIFRCINSLLINTFFDPDEYWQSLEVAHQTVFGYGYLTWEWSAKIRSFLHPMLFAIVYKLLLLFKLDTPYAVIIVPKLLQGIVAAVGDIYLYKLSKAIFGKECAKWTLIINLINWYTFVCIVRTYSNSIETVLFVISLYYWPLPGKTQPSEANYKIFNNVQISVILTSFAFIIRPTTAIMWLYLVPLYLYSNIRSLKQLLLFVFRDVLLVAVCVLTISIYVDYLFYHEITLVPFNFLYFNVIKNISALYGTHPIWWYFVAGFPTIASAVLPLFAYGVYRLWSLQQKDVPNRLHLAYCAMSTIALYSLLAHKEFRFIFPILPLAVMYAGLAVASLKVKYPQSNLYKIVIGSFIVINIPLIVFFSNIHQKSPIDVIHYINSEVSPLHQSPNANASIHFLTSCHATPYQSYIHNPYLELKILECPPPVFTEKDLFFYNPQMYLLKTYAVDGDLTLEQYQSQNSFIIEPHKLKLPNYFVVRDDVLNDFTQSWLGHHYQQMQTFGSALDVTSYLVLTAVIIVNIPNNPFQQQAQQQYQLQQQQQQLQQAQQQAQQQYQQQQAQQQQQQQIQQHQLDTAPLKRSRLNNAQVNVTRSSDYSYFNNIQSPISNIVSNLDKYKPTIKKQPAQPIVFNSDAKSHINNINNNNKNILNSNNNNNENSNNNNNNDKKLFSLEEVREILKKALEEHEAKLRREYEDIVQQKLLEQFHSFSQYNESYISRQIRESEFSYMS</sequence>
<evidence type="ECO:0000256" key="10">
    <source>
        <dbReference type="SAM" id="MobiDB-lite"/>
    </source>
</evidence>
<evidence type="ECO:0000256" key="7">
    <source>
        <dbReference type="ARBA" id="ARBA00023136"/>
    </source>
</evidence>
<dbReference type="STRING" id="670386.D3BM61"/>
<keyword evidence="5 8" id="KW-0256">Endoplasmic reticulum</keyword>
<dbReference type="EMBL" id="ADBJ01000042">
    <property type="protein sequence ID" value="EFA77662.1"/>
    <property type="molecule type" value="Genomic_DNA"/>
</dbReference>
<dbReference type="OMA" id="FIVINIP"/>
<dbReference type="PANTHER" id="PTHR22760">
    <property type="entry name" value="GLYCOSYLTRANSFERASE"/>
    <property type="match status" value="1"/>
</dbReference>
<dbReference type="EC" id="2.4.1.-" evidence="8"/>